<dbReference type="PANTHER" id="PTHR12526">
    <property type="entry name" value="GLYCOSYLTRANSFERASE"/>
    <property type="match status" value="1"/>
</dbReference>
<comment type="similarity">
    <text evidence="1">Belongs to the glycosyltransferase group 1 family. Glycosyltransferase 4 subfamily.</text>
</comment>
<dbReference type="GO" id="GO:0016757">
    <property type="term" value="F:glycosyltransferase activity"/>
    <property type="evidence" value="ECO:0007669"/>
    <property type="project" value="UniProtKB-KW"/>
</dbReference>
<reference evidence="5 6" key="1">
    <citation type="submission" date="2017-11" db="EMBL/GenBank/DDBJ databases">
        <authorList>
            <person name="Seth-Smith MB H."/>
        </authorList>
    </citation>
    <scope>NUCLEOTIDE SEQUENCE [LARGE SCALE GENOMIC DNA]</scope>
    <source>
        <strain evidence="5">E</strain>
    </source>
</reference>
<dbReference type="GeneID" id="71054094"/>
<organism evidence="5 6">
    <name type="scientific">Burkholderia stabilis</name>
    <dbReference type="NCBI Taxonomy" id="95485"/>
    <lineage>
        <taxon>Bacteria</taxon>
        <taxon>Pseudomonadati</taxon>
        <taxon>Pseudomonadota</taxon>
        <taxon>Betaproteobacteria</taxon>
        <taxon>Burkholderiales</taxon>
        <taxon>Burkholderiaceae</taxon>
        <taxon>Burkholderia</taxon>
        <taxon>Burkholderia cepacia complex</taxon>
    </lineage>
</organism>
<feature type="domain" description="Glycosyl transferase family 1" evidence="4">
    <location>
        <begin position="220"/>
        <end position="368"/>
    </location>
</feature>
<dbReference type="AlphaFoldDB" id="A0AAJ5T3E9"/>
<keyword evidence="6" id="KW-1185">Reference proteome</keyword>
<evidence type="ECO:0000256" key="1">
    <source>
        <dbReference type="ARBA" id="ARBA00009481"/>
    </source>
</evidence>
<protein>
    <submittedName>
        <fullName evidence="5">D-inositol-3-phosphate glycosyltransferase,putative glycosyl transferase,Glycogen synthase,D-inositol-3-phosphate glycosyltransferase,Glycosyl transferases group 1</fullName>
    </submittedName>
</protein>
<evidence type="ECO:0000256" key="2">
    <source>
        <dbReference type="ARBA" id="ARBA00022676"/>
    </source>
</evidence>
<sequence>MRTVLNISKHDATGRRFNNLDARPGFLAHDWDAKFACWTPRTESEEYVQQAGSSLTRNMTPLLSKLGRRTGNLNGYYRNASAITDLDFYRAADLLHFHIVHEEFLSVRDWVEIAADKPLVWTWHDPYMLSGHCIYSLDCNGFESGCIRCPNLNYHFPIKRDRSARNLEEKLAVVKKLDPMVIVASEYMRELVARSVYENQIRIRVVPFGVEMGSGLSQADAKRALGIPEGNIVVGFRAVYSEYKGMSLILAALRRLSARYPGLPLTVIAFQETGCCRGLSSRYQIIDTGSIKDAEIAKYYSAMDYFFMPSKAEAFGLMAIEAMAAGATPIVTVGTALPALVGAPIYGLCSEHSDDAYADVVETAVLRAERNAEGRAARQQFARDHYSMDVFCKELSGIYDEEVEYSHSVRRTT</sequence>
<keyword evidence="2" id="KW-0328">Glycosyltransferase</keyword>
<dbReference type="RefSeq" id="WP_122167143.1">
    <property type="nucleotide sequence ID" value="NZ_LR025742.1"/>
</dbReference>
<evidence type="ECO:0000256" key="3">
    <source>
        <dbReference type="ARBA" id="ARBA00022679"/>
    </source>
</evidence>
<name>A0AAJ5T3E9_9BURK</name>
<keyword evidence="3" id="KW-0808">Transferase</keyword>
<dbReference type="InterPro" id="IPR001296">
    <property type="entry name" value="Glyco_trans_1"/>
</dbReference>
<evidence type="ECO:0000259" key="4">
    <source>
        <dbReference type="Pfam" id="PF00534"/>
    </source>
</evidence>
<dbReference type="EMBL" id="LR025742">
    <property type="protein sequence ID" value="VBB11487.1"/>
    <property type="molecule type" value="Genomic_DNA"/>
</dbReference>
<evidence type="ECO:0000313" key="5">
    <source>
        <dbReference type="EMBL" id="VBB11487.1"/>
    </source>
</evidence>
<gene>
    <name evidence="5" type="primary">mshA_1</name>
    <name evidence="5" type="ORF">BSTAB16_1624</name>
</gene>
<dbReference type="Gene3D" id="3.40.50.2000">
    <property type="entry name" value="Glycogen Phosphorylase B"/>
    <property type="match status" value="2"/>
</dbReference>
<dbReference type="Proteomes" id="UP000268684">
    <property type="component" value="Chromosome I"/>
</dbReference>
<dbReference type="Pfam" id="PF00534">
    <property type="entry name" value="Glycos_transf_1"/>
    <property type="match status" value="1"/>
</dbReference>
<proteinExistence type="inferred from homology"/>
<accession>A0AAJ5T3E9</accession>
<dbReference type="SUPFAM" id="SSF53756">
    <property type="entry name" value="UDP-Glycosyltransferase/glycogen phosphorylase"/>
    <property type="match status" value="1"/>
</dbReference>
<evidence type="ECO:0000313" key="6">
    <source>
        <dbReference type="Proteomes" id="UP000268684"/>
    </source>
</evidence>
<dbReference type="PANTHER" id="PTHR12526:SF640">
    <property type="entry name" value="COLANIC ACID BIOSYNTHESIS GLYCOSYLTRANSFERASE WCAL-RELATED"/>
    <property type="match status" value="1"/>
</dbReference>